<dbReference type="PANTHER" id="PTHR30349:SF81">
    <property type="entry name" value="TYROSINE RECOMBINASE XERC"/>
    <property type="match status" value="1"/>
</dbReference>
<dbReference type="Gene3D" id="1.10.443.10">
    <property type="entry name" value="Intergrase catalytic core"/>
    <property type="match status" value="1"/>
</dbReference>
<feature type="region of interest" description="Disordered" evidence="4">
    <location>
        <begin position="1"/>
        <end position="28"/>
    </location>
</feature>
<evidence type="ECO:0000256" key="3">
    <source>
        <dbReference type="PROSITE-ProRule" id="PRU01248"/>
    </source>
</evidence>
<feature type="domain" description="Tyr recombinase" evidence="5">
    <location>
        <begin position="322"/>
        <end position="498"/>
    </location>
</feature>
<dbReference type="InterPro" id="IPR050090">
    <property type="entry name" value="Tyrosine_recombinase_XerCD"/>
</dbReference>
<evidence type="ECO:0000256" key="1">
    <source>
        <dbReference type="ARBA" id="ARBA00023125"/>
    </source>
</evidence>
<dbReference type="PANTHER" id="PTHR30349">
    <property type="entry name" value="PHAGE INTEGRASE-RELATED"/>
    <property type="match status" value="1"/>
</dbReference>
<dbReference type="InterPro" id="IPR044068">
    <property type="entry name" value="CB"/>
</dbReference>
<dbReference type="InterPro" id="IPR013762">
    <property type="entry name" value="Integrase-like_cat_sf"/>
</dbReference>
<evidence type="ECO:0000256" key="2">
    <source>
        <dbReference type="ARBA" id="ARBA00023172"/>
    </source>
</evidence>
<keyword evidence="1 3" id="KW-0238">DNA-binding</keyword>
<sequence>MDEYFKQDDPQNSDQQNNMEPERTKESFRQNASFDEKILLNEGMFYHSSDDHDIKKVTRVRIENMLYANTLQQTEAPVSTYIGRQGINQWILDNNVLTDIPTTFLKKYLYSKKARDAFYFYRDEYLLILELTQRLSGHLKTPAHKLMDEHLLDQEVWSYLSTSFATTKSKQRLINSLITYITGVTGYDTKEVLLFPPVKNLKKMVHPKLELYTKQLTKEGKSKNTINTYKNHINCMLSWLVNNMKDFTGNELHNIPILSIKEIHLQEFRSYLLMKQRKGDYRSITISECIYDVKNFFVFLKKSFGFPNPARKLKSIKAPRYHYRDLPTEEQLIEFFNVIDMYSQSPLLESVAFQLMVTLGLRSMEVSHVSWNDINLETKTIMIQSKGGKYHILPLAGKLYRNLELFQRFPLTKKYLFGDDPVKIVSQLKENYKLYSHVAGWNFPGALHLFRHCFVTNLAGKNPPPQILKELSRVVKMDTVSLYTHLNQRTNWLSQQINKLDYSPQGGK</sequence>
<keyword evidence="2" id="KW-0233">DNA recombination</keyword>
<evidence type="ECO:0000259" key="6">
    <source>
        <dbReference type="PROSITE" id="PS51900"/>
    </source>
</evidence>
<name>A0ABS4NVN1_9BACL</name>
<comment type="caution">
    <text evidence="7">The sequence shown here is derived from an EMBL/GenBank/DDBJ whole genome shotgun (WGS) entry which is preliminary data.</text>
</comment>
<dbReference type="Gene3D" id="1.10.150.130">
    <property type="match status" value="1"/>
</dbReference>
<accession>A0ABS4NVN1</accession>
<protein>
    <submittedName>
        <fullName evidence="7">Integrase/recombinase XerD</fullName>
    </submittedName>
</protein>
<organism evidence="7 8">
    <name type="scientific">Paenibacillus silagei</name>
    <dbReference type="NCBI Taxonomy" id="1670801"/>
    <lineage>
        <taxon>Bacteria</taxon>
        <taxon>Bacillati</taxon>
        <taxon>Bacillota</taxon>
        <taxon>Bacilli</taxon>
        <taxon>Bacillales</taxon>
        <taxon>Paenibacillaceae</taxon>
        <taxon>Paenibacillus</taxon>
    </lineage>
</organism>
<evidence type="ECO:0000259" key="5">
    <source>
        <dbReference type="PROSITE" id="PS51898"/>
    </source>
</evidence>
<dbReference type="Pfam" id="PF00589">
    <property type="entry name" value="Phage_integrase"/>
    <property type="match status" value="1"/>
</dbReference>
<keyword evidence="8" id="KW-1185">Reference proteome</keyword>
<reference evidence="7 8" key="1">
    <citation type="submission" date="2021-03" db="EMBL/GenBank/DDBJ databases">
        <title>Genomic Encyclopedia of Type Strains, Phase IV (KMG-IV): sequencing the most valuable type-strain genomes for metagenomic binning, comparative biology and taxonomic classification.</title>
        <authorList>
            <person name="Goeker M."/>
        </authorList>
    </citation>
    <scope>NUCLEOTIDE SEQUENCE [LARGE SCALE GENOMIC DNA]</scope>
    <source>
        <strain evidence="7 8">DSM 101953</strain>
    </source>
</reference>
<dbReference type="PROSITE" id="PS51900">
    <property type="entry name" value="CB"/>
    <property type="match status" value="1"/>
</dbReference>
<evidence type="ECO:0000313" key="7">
    <source>
        <dbReference type="EMBL" id="MBP2114112.1"/>
    </source>
</evidence>
<dbReference type="InterPro" id="IPR002104">
    <property type="entry name" value="Integrase_catalytic"/>
</dbReference>
<proteinExistence type="predicted"/>
<dbReference type="SUPFAM" id="SSF56349">
    <property type="entry name" value="DNA breaking-rejoining enzymes"/>
    <property type="match status" value="1"/>
</dbReference>
<dbReference type="PROSITE" id="PS51898">
    <property type="entry name" value="TYR_RECOMBINASE"/>
    <property type="match status" value="1"/>
</dbReference>
<dbReference type="Proteomes" id="UP000773462">
    <property type="component" value="Unassembled WGS sequence"/>
</dbReference>
<evidence type="ECO:0000313" key="8">
    <source>
        <dbReference type="Proteomes" id="UP000773462"/>
    </source>
</evidence>
<dbReference type="CDD" id="cd00397">
    <property type="entry name" value="DNA_BRE_C"/>
    <property type="match status" value="1"/>
</dbReference>
<dbReference type="InterPro" id="IPR010998">
    <property type="entry name" value="Integrase_recombinase_N"/>
</dbReference>
<evidence type="ECO:0000256" key="4">
    <source>
        <dbReference type="SAM" id="MobiDB-lite"/>
    </source>
</evidence>
<dbReference type="InterPro" id="IPR011010">
    <property type="entry name" value="DNA_brk_join_enz"/>
</dbReference>
<feature type="domain" description="Core-binding (CB)" evidence="6">
    <location>
        <begin position="203"/>
        <end position="301"/>
    </location>
</feature>
<dbReference type="EMBL" id="JAGGLV010000015">
    <property type="protein sequence ID" value="MBP2114112.1"/>
    <property type="molecule type" value="Genomic_DNA"/>
</dbReference>
<dbReference type="RefSeq" id="WP_209876476.1">
    <property type="nucleotide sequence ID" value="NZ_JAGGLV010000015.1"/>
</dbReference>
<gene>
    <name evidence="7" type="ORF">J2Z70_004273</name>
</gene>